<reference evidence="3" key="2">
    <citation type="journal article" date="2022" name="Proc. Natl. Acad. Sci. U.S.A.">
        <title>Diploid-dominant life cycles characterize the early evolution of Fungi.</title>
        <authorList>
            <person name="Amses K.R."/>
            <person name="Simmons D.R."/>
            <person name="Longcore J.E."/>
            <person name="Mondo S.J."/>
            <person name="Seto K."/>
            <person name="Jeronimo G.H."/>
            <person name="Bonds A.E."/>
            <person name="Quandt C.A."/>
            <person name="Davis W.J."/>
            <person name="Chang Y."/>
            <person name="Federici B.A."/>
            <person name="Kuo A."/>
            <person name="LaButti K."/>
            <person name="Pangilinan J."/>
            <person name="Andreopoulos W."/>
            <person name="Tritt A."/>
            <person name="Riley R."/>
            <person name="Hundley H."/>
            <person name="Johnson J."/>
            <person name="Lipzen A."/>
            <person name="Barry K."/>
            <person name="Lang B.F."/>
            <person name="Cuomo C.A."/>
            <person name="Buchler N.E."/>
            <person name="Grigoriev I.V."/>
            <person name="Spatafora J.W."/>
            <person name="Stajich J.E."/>
            <person name="James T.Y."/>
        </authorList>
    </citation>
    <scope>NUCLEOTIDE SEQUENCE</scope>
    <source>
        <strain evidence="3">AG</strain>
    </source>
</reference>
<comment type="similarity">
    <text evidence="1 2">Belongs to the peroxin-16 family.</text>
</comment>
<dbReference type="EMBL" id="MU620927">
    <property type="protein sequence ID" value="KAI8578701.1"/>
    <property type="molecule type" value="Genomic_DNA"/>
</dbReference>
<reference evidence="3" key="1">
    <citation type="submission" date="2021-06" db="EMBL/GenBank/DDBJ databases">
        <authorList>
            <consortium name="DOE Joint Genome Institute"/>
            <person name="Mondo S.J."/>
            <person name="Amses K.R."/>
            <person name="Simmons D.R."/>
            <person name="Longcore J.E."/>
            <person name="Seto K."/>
            <person name="Alves G.H."/>
            <person name="Bonds A.E."/>
            <person name="Quandt C.A."/>
            <person name="Davis W.J."/>
            <person name="Chang Y."/>
            <person name="Letcher P.M."/>
            <person name="Powell M.J."/>
            <person name="Kuo A."/>
            <person name="Labutti K."/>
            <person name="Pangilinan J."/>
            <person name="Andreopoulos W."/>
            <person name="Tritt A."/>
            <person name="Riley R."/>
            <person name="Hundley H."/>
            <person name="Johnson J."/>
            <person name="Lipzen A."/>
            <person name="Barry K."/>
            <person name="Berbee M.L."/>
            <person name="Buchler N.E."/>
            <person name="Grigoriev I.V."/>
            <person name="Spatafora J.W."/>
            <person name="Stajich J.E."/>
            <person name="James T.Y."/>
        </authorList>
    </citation>
    <scope>NUCLEOTIDE SEQUENCE</scope>
    <source>
        <strain evidence="3">AG</strain>
    </source>
</reference>
<accession>A0AAD5HDN0</accession>
<keyword evidence="2" id="KW-0576">Peroxisome</keyword>
<keyword evidence="4" id="KW-1185">Reference proteome</keyword>
<dbReference type="GO" id="GO:0007031">
    <property type="term" value="P:peroxisome organization"/>
    <property type="evidence" value="ECO:0007669"/>
    <property type="project" value="UniProtKB-KW"/>
</dbReference>
<evidence type="ECO:0000256" key="2">
    <source>
        <dbReference type="RuleBase" id="RU365003"/>
    </source>
</evidence>
<organism evidence="3 4">
    <name type="scientific">Umbelopsis ramanniana AG</name>
    <dbReference type="NCBI Taxonomy" id="1314678"/>
    <lineage>
        <taxon>Eukaryota</taxon>
        <taxon>Fungi</taxon>
        <taxon>Fungi incertae sedis</taxon>
        <taxon>Mucoromycota</taxon>
        <taxon>Mucoromycotina</taxon>
        <taxon>Umbelopsidomycetes</taxon>
        <taxon>Umbelopsidales</taxon>
        <taxon>Umbelopsidaceae</taxon>
        <taxon>Umbelopsis</taxon>
    </lineage>
</organism>
<comment type="caution">
    <text evidence="3">The sequence shown here is derived from an EMBL/GenBank/DDBJ whole genome shotgun (WGS) entry which is preliminary data.</text>
</comment>
<sequence length="330" mass="38390">MATLAKYQKFLIKQAPRIETVESWLRQLSLVIPGRFEDSDFVSQILVAVLNLISLYHDSLLWKVVARHAAVITLPSSLFNRYTRHWYREPKFKRIALTLTLVSYCEVVAEMWIKKNYSEKTRWRFVVWLEALKALCRYQLFKISGGRMLLHPSHPQRDIDPSTLELAEDSSDFDPRTGGVHYHSNEAEQQWDHPDQLVLPLQGLAKFGEIAWIVRPLVYVLAVRRFGFQSWKAWTMSLAVDLTSRGLMRSAFANRKEGSMTPLEADEYGRRAYLLLYYLLRGPFYQHFTKPRIEAFCDATETRPVASIIAGAIRDYQPLWEDVFFYTAGS</sequence>
<proteinExistence type="inferred from homology"/>
<keyword evidence="2" id="KW-0962">Peroxisome biogenesis</keyword>
<evidence type="ECO:0000256" key="1">
    <source>
        <dbReference type="ARBA" id="ARBA00009505"/>
    </source>
</evidence>
<dbReference type="RefSeq" id="XP_051443705.1">
    <property type="nucleotide sequence ID" value="XM_051589863.1"/>
</dbReference>
<dbReference type="AlphaFoldDB" id="A0AAD5HDN0"/>
<dbReference type="PANTHER" id="PTHR13299">
    <property type="entry name" value="PEROXISOMAL MEMBRANE PROTEIN PEX16"/>
    <property type="match status" value="1"/>
</dbReference>
<evidence type="ECO:0000313" key="3">
    <source>
        <dbReference type="EMBL" id="KAI8578701.1"/>
    </source>
</evidence>
<protein>
    <recommendedName>
        <fullName evidence="2">Peroxisomal membrane protein PEX16</fullName>
    </recommendedName>
</protein>
<dbReference type="Pfam" id="PF08610">
    <property type="entry name" value="Pex16"/>
    <property type="match status" value="2"/>
</dbReference>
<dbReference type="InterPro" id="IPR013919">
    <property type="entry name" value="Pex16"/>
</dbReference>
<dbReference type="PANTHER" id="PTHR13299:SF0">
    <property type="entry name" value="PEROXISOMAL MEMBRANE PROTEIN PEX16"/>
    <property type="match status" value="1"/>
</dbReference>
<name>A0AAD5HDN0_UMBRA</name>
<gene>
    <name evidence="3" type="ORF">K450DRAFT_246111</name>
</gene>
<dbReference type="GeneID" id="75915208"/>
<comment type="subcellular location">
    <subcellularLocation>
        <location evidence="2">Peroxisome membrane</location>
    </subcellularLocation>
</comment>
<dbReference type="GO" id="GO:0005778">
    <property type="term" value="C:peroxisomal membrane"/>
    <property type="evidence" value="ECO:0007669"/>
    <property type="project" value="UniProtKB-SubCell"/>
</dbReference>
<dbReference type="Proteomes" id="UP001206595">
    <property type="component" value="Unassembled WGS sequence"/>
</dbReference>
<evidence type="ECO:0000313" key="4">
    <source>
        <dbReference type="Proteomes" id="UP001206595"/>
    </source>
</evidence>